<evidence type="ECO:0000259" key="1">
    <source>
        <dbReference type="PROSITE" id="PS51186"/>
    </source>
</evidence>
<dbReference type="PANTHER" id="PTHR43617:SF9">
    <property type="entry name" value="GNAT FAMILY ACETYLTRANSFERASE"/>
    <property type="match status" value="1"/>
</dbReference>
<dbReference type="PROSITE" id="PS51186">
    <property type="entry name" value="GNAT"/>
    <property type="match status" value="1"/>
</dbReference>
<dbReference type="PANTHER" id="PTHR43617">
    <property type="entry name" value="L-AMINO ACID N-ACETYLTRANSFERASE"/>
    <property type="match status" value="1"/>
</dbReference>
<proteinExistence type="predicted"/>
<dbReference type="Pfam" id="PF13673">
    <property type="entry name" value="Acetyltransf_10"/>
    <property type="match status" value="1"/>
</dbReference>
<keyword evidence="3" id="KW-1185">Reference proteome</keyword>
<dbReference type="Proteomes" id="UP001144341">
    <property type="component" value="Unassembled WGS sequence"/>
</dbReference>
<dbReference type="SUPFAM" id="SSF55729">
    <property type="entry name" value="Acyl-CoA N-acyltransferases (Nat)"/>
    <property type="match status" value="1"/>
</dbReference>
<evidence type="ECO:0000313" key="2">
    <source>
        <dbReference type="EMBL" id="MCZ4225120.1"/>
    </source>
</evidence>
<name>A0ABT4L1S4_9SPHI</name>
<dbReference type="EMBL" id="JAPWGL010000005">
    <property type="protein sequence ID" value="MCZ4225120.1"/>
    <property type="molecule type" value="Genomic_DNA"/>
</dbReference>
<dbReference type="CDD" id="cd04301">
    <property type="entry name" value="NAT_SF"/>
    <property type="match status" value="1"/>
</dbReference>
<organism evidence="2 3">
    <name type="scientific">Pedobacter rhodius</name>
    <dbReference type="NCBI Taxonomy" id="3004098"/>
    <lineage>
        <taxon>Bacteria</taxon>
        <taxon>Pseudomonadati</taxon>
        <taxon>Bacteroidota</taxon>
        <taxon>Sphingobacteriia</taxon>
        <taxon>Sphingobacteriales</taxon>
        <taxon>Sphingobacteriaceae</taxon>
        <taxon>Pedobacter</taxon>
    </lineage>
</organism>
<dbReference type="InterPro" id="IPR050276">
    <property type="entry name" value="MshD_Acetyltransferase"/>
</dbReference>
<reference evidence="2" key="1">
    <citation type="submission" date="2022-12" db="EMBL/GenBank/DDBJ databases">
        <title>Genome sequence of SJ11.</title>
        <authorList>
            <person name="Woo H."/>
        </authorList>
    </citation>
    <scope>NUCLEOTIDE SEQUENCE</scope>
    <source>
        <strain evidence="2">SJ11</strain>
    </source>
</reference>
<feature type="domain" description="N-acetyltransferase" evidence="1">
    <location>
        <begin position="1"/>
        <end position="166"/>
    </location>
</feature>
<protein>
    <submittedName>
        <fullName evidence="2">GNAT family N-acetyltransferase</fullName>
        <ecNumber evidence="2">2.3.1.-</ecNumber>
    </submittedName>
</protein>
<dbReference type="RefSeq" id="WP_269416780.1">
    <property type="nucleotide sequence ID" value="NZ_JAPWGL010000005.1"/>
</dbReference>
<keyword evidence="2" id="KW-0808">Transferase</keyword>
<dbReference type="InterPro" id="IPR016181">
    <property type="entry name" value="Acyl_CoA_acyltransferase"/>
</dbReference>
<keyword evidence="2" id="KW-0012">Acyltransferase</keyword>
<sequence>MSISKASLSDVPVLNKLINSAYRGEESKKGWTTEENILGGIRIDEEALTEYFEKAHVNILKYTNEEGIIIGTVNLELRPDDLYLGVFAVSPLAQGKGIGKALLQAAEAFAIENGRKKIAITVISSREELISWYVRNGYVATGQTIVFEEIKGRFGDPKIEDIKLIEMEKWV</sequence>
<dbReference type="Gene3D" id="3.40.630.30">
    <property type="match status" value="1"/>
</dbReference>
<dbReference type="GO" id="GO:0016746">
    <property type="term" value="F:acyltransferase activity"/>
    <property type="evidence" value="ECO:0007669"/>
    <property type="project" value="UniProtKB-KW"/>
</dbReference>
<gene>
    <name evidence="2" type="ORF">O0931_17540</name>
</gene>
<accession>A0ABT4L1S4</accession>
<evidence type="ECO:0000313" key="3">
    <source>
        <dbReference type="Proteomes" id="UP001144341"/>
    </source>
</evidence>
<dbReference type="InterPro" id="IPR000182">
    <property type="entry name" value="GNAT_dom"/>
</dbReference>
<comment type="caution">
    <text evidence="2">The sequence shown here is derived from an EMBL/GenBank/DDBJ whole genome shotgun (WGS) entry which is preliminary data.</text>
</comment>
<dbReference type="EC" id="2.3.1.-" evidence="2"/>